<dbReference type="SUPFAM" id="SSF48264">
    <property type="entry name" value="Cytochrome P450"/>
    <property type="match status" value="1"/>
</dbReference>
<dbReference type="InterPro" id="IPR001128">
    <property type="entry name" value="Cyt_P450"/>
</dbReference>
<gene>
    <name evidence="9" type="ORF">CGLO_18337</name>
</gene>
<dbReference type="PROSITE" id="PS00086">
    <property type="entry name" value="CYTOCHROME_P450"/>
    <property type="match status" value="1"/>
</dbReference>
<dbReference type="eggNOG" id="KOG0156">
    <property type="taxonomic scope" value="Eukaryota"/>
</dbReference>
<dbReference type="InterPro" id="IPR017972">
    <property type="entry name" value="Cyt_P450_CS"/>
</dbReference>
<organism evidence="9 10">
    <name type="scientific">Colletotrichum gloeosporioides (strain Cg-14)</name>
    <name type="common">Anthracnose fungus</name>
    <name type="synonym">Glomerella cingulata</name>
    <dbReference type="NCBI Taxonomy" id="1237896"/>
    <lineage>
        <taxon>Eukaryota</taxon>
        <taxon>Fungi</taxon>
        <taxon>Dikarya</taxon>
        <taxon>Ascomycota</taxon>
        <taxon>Pezizomycotina</taxon>
        <taxon>Sordariomycetes</taxon>
        <taxon>Hypocreomycetidae</taxon>
        <taxon>Glomerellales</taxon>
        <taxon>Glomerellaceae</taxon>
        <taxon>Colletotrichum</taxon>
        <taxon>Colletotrichum gloeosporioides species complex</taxon>
    </lineage>
</organism>
<evidence type="ECO:0000313" key="9">
    <source>
        <dbReference type="EMBL" id="EQB43076.1"/>
    </source>
</evidence>
<keyword evidence="4 8" id="KW-0479">Metal-binding</keyword>
<dbReference type="GO" id="GO:0016705">
    <property type="term" value="F:oxidoreductase activity, acting on paired donors, with incorporation or reduction of molecular oxygen"/>
    <property type="evidence" value="ECO:0007669"/>
    <property type="project" value="InterPro"/>
</dbReference>
<dbReference type="PRINTS" id="PR00465">
    <property type="entry name" value="EP450IV"/>
</dbReference>
<evidence type="ECO:0000256" key="2">
    <source>
        <dbReference type="ARBA" id="ARBA00010617"/>
    </source>
</evidence>
<dbReference type="GO" id="GO:0020037">
    <property type="term" value="F:heme binding"/>
    <property type="evidence" value="ECO:0007669"/>
    <property type="project" value="InterPro"/>
</dbReference>
<name>T0KUX3_COLGC</name>
<comment type="similarity">
    <text evidence="2">Belongs to the cytochrome P450 family.</text>
</comment>
<evidence type="ECO:0000256" key="7">
    <source>
        <dbReference type="ARBA" id="ARBA00023033"/>
    </source>
</evidence>
<sequence length="788" mass="88937">MVPGFSILEDADIGIPADDALWEAKTASDWETLAANKPLSSHLGLREATSAIFGQTPLGKKSDVCWEWSPFAASVVMHSVAIAIWYLTQGQQVCHSAIRNSKERHDATQIAAALSRCRDLLAGVADAHTGTEGTWNEAESPLLFNAFAILRVSYGRAFIRFHSLDRSLLFKESSQVMLSILRRYFEAVQDRDPFMTMAVSCALEGFAIPIRAGILLMRKTAAFKWSVEHALASWDAGLLVTKWLYAVECSYRTNEPVTPEEKQVLDSVRQLLSEVDSQKSQHLSLAAELARMWASIYDDTWVWGVAPRIGWVLRELANMYETGIVAKTKKHFTSNAGKLMKSGRKLFQGKPYRMFTDLGELVVLPSKYIDDFRNEPGLSFMTAFIDNFHPSLPGFEGFAFDGRPDELLHRTINKRLTKLLNQITSPLAAEANFATNLVLGKSNEWQEILLKDATLELVARLSSRVFLGGELCRNQKWLDISKSYSVNIFLCGELLRQYPHFLRHAACYFIPECQQLRKQVADARQLMTPILQKRRDERRITETKGQPGPLYNDVMQWVEEESKGSSYDPVGAQLGFSVVAMHTTTDLATETMCRLIQRPQLIQDLREEIEGVLVKEGWTKTALFQMKLLDSVLKEAQRLKPTTSATMNRTAIKRVTLPSGLVLEKGDRCMADLGSMVDPEVYENPEVFDGYRYLRMREDPKLESKAHLVSTSSIHLGFGHGKHACPGRFFASNEVKILLCHLLYKYEWEIDSAYEHKIREFGISLSSGDGLKVSFRRRGNLAIDIDNL</sequence>
<dbReference type="AlphaFoldDB" id="T0KUX3"/>
<evidence type="ECO:0000256" key="8">
    <source>
        <dbReference type="PIRSR" id="PIRSR602403-1"/>
    </source>
</evidence>
<comment type="cofactor">
    <cofactor evidence="1 8">
        <name>heme</name>
        <dbReference type="ChEBI" id="CHEBI:30413"/>
    </cofactor>
</comment>
<keyword evidence="6 8" id="KW-0408">Iron</keyword>
<keyword evidence="3 8" id="KW-0349">Heme</keyword>
<keyword evidence="5" id="KW-0560">Oxidoreductase</keyword>
<evidence type="ECO:0000256" key="5">
    <source>
        <dbReference type="ARBA" id="ARBA00023002"/>
    </source>
</evidence>
<dbReference type="Pfam" id="PF00067">
    <property type="entry name" value="p450"/>
    <property type="match status" value="1"/>
</dbReference>
<dbReference type="OrthoDB" id="1844152at2759"/>
<evidence type="ECO:0000313" key="10">
    <source>
        <dbReference type="Proteomes" id="UP000015530"/>
    </source>
</evidence>
<keyword evidence="7" id="KW-0503">Monooxygenase</keyword>
<dbReference type="InterPro" id="IPR002403">
    <property type="entry name" value="Cyt_P450_E_grp-IV"/>
</dbReference>
<protein>
    <recommendedName>
        <fullName evidence="11">Ent-kaurene oxidase</fullName>
    </recommendedName>
</protein>
<dbReference type="Gene3D" id="1.10.630.10">
    <property type="entry name" value="Cytochrome P450"/>
    <property type="match status" value="1"/>
</dbReference>
<evidence type="ECO:0000256" key="6">
    <source>
        <dbReference type="ARBA" id="ARBA00023004"/>
    </source>
</evidence>
<evidence type="ECO:0000256" key="1">
    <source>
        <dbReference type="ARBA" id="ARBA00001971"/>
    </source>
</evidence>
<dbReference type="Proteomes" id="UP000015530">
    <property type="component" value="Unassembled WGS sequence"/>
</dbReference>
<comment type="caution">
    <text evidence="9">The sequence shown here is derived from an EMBL/GenBank/DDBJ whole genome shotgun (WGS) entry which is preliminary data.</text>
</comment>
<dbReference type="CDD" id="cd11041">
    <property type="entry name" value="CYP503A1-like"/>
    <property type="match status" value="1"/>
</dbReference>
<dbReference type="STRING" id="1237896.T0KUX3"/>
<reference evidence="10" key="1">
    <citation type="journal article" date="2013" name="Mol. Plant Microbe Interact.">
        <title>Global aspects of pacC regulation of pathogenicity genes in Colletotrichum gloeosporioides as revealed by transcriptome analysis.</title>
        <authorList>
            <person name="Alkan N."/>
            <person name="Meng X."/>
            <person name="Friedlander G."/>
            <person name="Reuveni E."/>
            <person name="Sukno S."/>
            <person name="Sherman A."/>
            <person name="Thon M."/>
            <person name="Fluhr R."/>
            <person name="Prusky D."/>
        </authorList>
    </citation>
    <scope>NUCLEOTIDE SEQUENCE [LARGE SCALE GENOMIC DNA]</scope>
    <source>
        <strain evidence="10">Cg-14</strain>
    </source>
</reference>
<dbReference type="GO" id="GO:0004497">
    <property type="term" value="F:monooxygenase activity"/>
    <property type="evidence" value="ECO:0007669"/>
    <property type="project" value="UniProtKB-KW"/>
</dbReference>
<evidence type="ECO:0008006" key="11">
    <source>
        <dbReference type="Google" id="ProtNLM"/>
    </source>
</evidence>
<dbReference type="EMBL" id="AMYD01004505">
    <property type="protein sequence ID" value="EQB43076.1"/>
    <property type="molecule type" value="Genomic_DNA"/>
</dbReference>
<dbReference type="PANTHER" id="PTHR46206:SF2">
    <property type="entry name" value="CYTOCHROME P450 MONOOXYGENASE AUSG-RELATED"/>
    <property type="match status" value="1"/>
</dbReference>
<dbReference type="GO" id="GO:0005506">
    <property type="term" value="F:iron ion binding"/>
    <property type="evidence" value="ECO:0007669"/>
    <property type="project" value="InterPro"/>
</dbReference>
<dbReference type="HOGENOM" id="CLU_356013_0_0_1"/>
<dbReference type="PANTHER" id="PTHR46206">
    <property type="entry name" value="CYTOCHROME P450"/>
    <property type="match status" value="1"/>
</dbReference>
<evidence type="ECO:0000256" key="3">
    <source>
        <dbReference type="ARBA" id="ARBA00022617"/>
    </source>
</evidence>
<proteinExistence type="inferred from homology"/>
<dbReference type="InterPro" id="IPR036396">
    <property type="entry name" value="Cyt_P450_sf"/>
</dbReference>
<feature type="binding site" description="axial binding residue" evidence="8">
    <location>
        <position position="725"/>
    </location>
    <ligand>
        <name>heme</name>
        <dbReference type="ChEBI" id="CHEBI:30413"/>
    </ligand>
    <ligandPart>
        <name>Fe</name>
        <dbReference type="ChEBI" id="CHEBI:18248"/>
    </ligandPart>
</feature>
<evidence type="ECO:0000256" key="4">
    <source>
        <dbReference type="ARBA" id="ARBA00022723"/>
    </source>
</evidence>
<accession>T0KUX3</accession>